<protein>
    <submittedName>
        <fullName evidence="12">(African queen) hypothetical protein</fullName>
    </submittedName>
</protein>
<dbReference type="PANTHER" id="PTHR24379">
    <property type="entry name" value="KRAB AND ZINC FINGER DOMAIN-CONTAINING"/>
    <property type="match status" value="1"/>
</dbReference>
<dbReference type="GO" id="GO:0000977">
    <property type="term" value="F:RNA polymerase II transcription regulatory region sequence-specific DNA binding"/>
    <property type="evidence" value="ECO:0007669"/>
    <property type="project" value="TreeGrafter"/>
</dbReference>
<evidence type="ECO:0000256" key="6">
    <source>
        <dbReference type="ARBA" id="ARBA00023015"/>
    </source>
</evidence>
<feature type="domain" description="C2H2-type" evidence="11">
    <location>
        <begin position="259"/>
        <end position="286"/>
    </location>
</feature>
<dbReference type="FunFam" id="3.30.160.60:FF:000100">
    <property type="entry name" value="Zinc finger 45-like"/>
    <property type="match status" value="1"/>
</dbReference>
<dbReference type="PROSITE" id="PS00028">
    <property type="entry name" value="ZINC_FINGER_C2H2_1"/>
    <property type="match status" value="5"/>
</dbReference>
<dbReference type="Pfam" id="PF00096">
    <property type="entry name" value="zf-C2H2"/>
    <property type="match status" value="4"/>
</dbReference>
<feature type="domain" description="C2H2-type" evidence="11">
    <location>
        <begin position="314"/>
        <end position="341"/>
    </location>
</feature>
<keyword evidence="9" id="KW-0539">Nucleus</keyword>
<keyword evidence="3" id="KW-0677">Repeat</keyword>
<evidence type="ECO:0000313" key="12">
    <source>
        <dbReference type="EMBL" id="CAG9562115.1"/>
    </source>
</evidence>
<evidence type="ECO:0000259" key="11">
    <source>
        <dbReference type="PROSITE" id="PS50157"/>
    </source>
</evidence>
<evidence type="ECO:0000256" key="10">
    <source>
        <dbReference type="PROSITE-ProRule" id="PRU00042"/>
    </source>
</evidence>
<evidence type="ECO:0000256" key="4">
    <source>
        <dbReference type="ARBA" id="ARBA00022771"/>
    </source>
</evidence>
<feature type="domain" description="C2H2-type" evidence="11">
    <location>
        <begin position="342"/>
        <end position="370"/>
    </location>
</feature>
<keyword evidence="4 10" id="KW-0863">Zinc-finger</keyword>
<keyword evidence="5" id="KW-0862">Zinc</keyword>
<sequence length="439" mass="51286">MEENEDMFIVVISNESDQTFPAPVQIKEEVLEESAVEDVEEVINKAKEYGEVVDVECQDIKEDYDSNVDVKHDFEYEFVDVDFIKSEKEDSDEVSDEDIRAMKTSIIKGLKIKRRKLLKPSERRSYIEELKEQFPELQDDDELLVRCLVEIMKTTKPPPPPLDYYVMDGIMLECVICGTHNESIPAAGRHYQEKHGERYLYCYACGANFRSTTNLYKHEKRCEAPYIKLVLRARALSLGRKGRSRPFLPKFDNTEPRRYNCDECSASFSTKYSLQAHQLLHRGLRPYRCPICPCAYTSSTVLTRHMKKHGSSRFVCDHCDRAFNVKAALVAHLNTHLPEKKFACPECPKRYSQKSALILHERRVHRRLPPPAACRLCDNRYPRMSVLKEHMRKVHGMELMTRKMFFKKLPTLTDTQLHQAKVILKHEVQDNDYYVTKYT</sequence>
<dbReference type="PANTHER" id="PTHR24379:SF127">
    <property type="entry name" value="BLOODY FINGERS-RELATED"/>
    <property type="match status" value="1"/>
</dbReference>
<dbReference type="Proteomes" id="UP000789524">
    <property type="component" value="Unassembled WGS sequence"/>
</dbReference>
<evidence type="ECO:0000256" key="9">
    <source>
        <dbReference type="ARBA" id="ARBA00023242"/>
    </source>
</evidence>
<dbReference type="GO" id="GO:0008270">
    <property type="term" value="F:zinc ion binding"/>
    <property type="evidence" value="ECO:0007669"/>
    <property type="project" value="UniProtKB-KW"/>
</dbReference>
<dbReference type="EMBL" id="CAKASE010000047">
    <property type="protein sequence ID" value="CAG9562115.1"/>
    <property type="molecule type" value="Genomic_DNA"/>
</dbReference>
<comment type="subcellular location">
    <subcellularLocation>
        <location evidence="1">Nucleus</location>
    </subcellularLocation>
</comment>
<keyword evidence="2" id="KW-0479">Metal-binding</keyword>
<dbReference type="FunFam" id="3.30.160.60:FF:000322">
    <property type="entry name" value="GDNF-inducible zinc finger protein 1"/>
    <property type="match status" value="1"/>
</dbReference>
<accession>A0A8J2QFV9</accession>
<dbReference type="InterPro" id="IPR036236">
    <property type="entry name" value="Znf_C2H2_sf"/>
</dbReference>
<evidence type="ECO:0000256" key="8">
    <source>
        <dbReference type="ARBA" id="ARBA00023163"/>
    </source>
</evidence>
<dbReference type="Gene3D" id="3.30.160.60">
    <property type="entry name" value="Classic Zinc Finger"/>
    <property type="match status" value="4"/>
</dbReference>
<name>A0A8J2QFV9_9NEOP</name>
<feature type="domain" description="C2H2-type" evidence="11">
    <location>
        <begin position="372"/>
        <end position="400"/>
    </location>
</feature>
<dbReference type="GO" id="GO:0000981">
    <property type="term" value="F:DNA-binding transcription factor activity, RNA polymerase II-specific"/>
    <property type="evidence" value="ECO:0007669"/>
    <property type="project" value="TreeGrafter"/>
</dbReference>
<keyword evidence="7" id="KW-0238">DNA-binding</keyword>
<reference evidence="12" key="1">
    <citation type="submission" date="2021-09" db="EMBL/GenBank/DDBJ databases">
        <authorList>
            <person name="Martin H S."/>
        </authorList>
    </citation>
    <scope>NUCLEOTIDE SEQUENCE</scope>
</reference>
<evidence type="ECO:0000256" key="7">
    <source>
        <dbReference type="ARBA" id="ARBA00023125"/>
    </source>
</evidence>
<dbReference type="InterPro" id="IPR013087">
    <property type="entry name" value="Znf_C2H2_type"/>
</dbReference>
<evidence type="ECO:0000313" key="13">
    <source>
        <dbReference type="Proteomes" id="UP000789524"/>
    </source>
</evidence>
<keyword evidence="13" id="KW-1185">Reference proteome</keyword>
<evidence type="ECO:0000256" key="2">
    <source>
        <dbReference type="ARBA" id="ARBA00022723"/>
    </source>
</evidence>
<keyword evidence="6" id="KW-0805">Transcription regulation</keyword>
<dbReference type="OrthoDB" id="10072016at2759"/>
<keyword evidence="8" id="KW-0804">Transcription</keyword>
<evidence type="ECO:0000256" key="3">
    <source>
        <dbReference type="ARBA" id="ARBA00022737"/>
    </source>
</evidence>
<evidence type="ECO:0000256" key="1">
    <source>
        <dbReference type="ARBA" id="ARBA00004123"/>
    </source>
</evidence>
<dbReference type="SUPFAM" id="SSF57667">
    <property type="entry name" value="beta-beta-alpha zinc fingers"/>
    <property type="match status" value="3"/>
</dbReference>
<dbReference type="AlphaFoldDB" id="A0A8J2QFV9"/>
<dbReference type="SMART" id="SM00355">
    <property type="entry name" value="ZnF_C2H2"/>
    <property type="match status" value="6"/>
</dbReference>
<organism evidence="12 13">
    <name type="scientific">Danaus chrysippus</name>
    <name type="common">African queen</name>
    <dbReference type="NCBI Taxonomy" id="151541"/>
    <lineage>
        <taxon>Eukaryota</taxon>
        <taxon>Metazoa</taxon>
        <taxon>Ecdysozoa</taxon>
        <taxon>Arthropoda</taxon>
        <taxon>Hexapoda</taxon>
        <taxon>Insecta</taxon>
        <taxon>Pterygota</taxon>
        <taxon>Neoptera</taxon>
        <taxon>Endopterygota</taxon>
        <taxon>Lepidoptera</taxon>
        <taxon>Glossata</taxon>
        <taxon>Ditrysia</taxon>
        <taxon>Papilionoidea</taxon>
        <taxon>Nymphalidae</taxon>
        <taxon>Danainae</taxon>
        <taxon>Danaini</taxon>
        <taxon>Danaina</taxon>
        <taxon>Danaus</taxon>
        <taxon>Anosia</taxon>
    </lineage>
</organism>
<evidence type="ECO:0000256" key="5">
    <source>
        <dbReference type="ARBA" id="ARBA00022833"/>
    </source>
</evidence>
<dbReference type="PROSITE" id="PS50157">
    <property type="entry name" value="ZINC_FINGER_C2H2_2"/>
    <property type="match status" value="5"/>
</dbReference>
<comment type="caution">
    <text evidence="12">The sequence shown here is derived from an EMBL/GenBank/DDBJ whole genome shotgun (WGS) entry which is preliminary data.</text>
</comment>
<proteinExistence type="predicted"/>
<gene>
    <name evidence="12" type="ORF">DCHRY22_LOCUS3510</name>
</gene>
<feature type="domain" description="C2H2-type" evidence="11">
    <location>
        <begin position="287"/>
        <end position="314"/>
    </location>
</feature>
<dbReference type="GO" id="GO:0005634">
    <property type="term" value="C:nucleus"/>
    <property type="evidence" value="ECO:0007669"/>
    <property type="project" value="UniProtKB-SubCell"/>
</dbReference>